<organism evidence="2 3">
    <name type="scientific">Cognatiyoonia koreensis</name>
    <dbReference type="NCBI Taxonomy" id="364200"/>
    <lineage>
        <taxon>Bacteria</taxon>
        <taxon>Pseudomonadati</taxon>
        <taxon>Pseudomonadota</taxon>
        <taxon>Alphaproteobacteria</taxon>
        <taxon>Rhodobacterales</taxon>
        <taxon>Paracoccaceae</taxon>
        <taxon>Cognatiyoonia</taxon>
    </lineage>
</organism>
<feature type="transmembrane region" description="Helical" evidence="1">
    <location>
        <begin position="60"/>
        <end position="84"/>
    </location>
</feature>
<keyword evidence="1" id="KW-1133">Transmembrane helix</keyword>
<name>A0A1I0S2F5_9RHOB</name>
<keyword evidence="1" id="KW-0472">Membrane</keyword>
<keyword evidence="3" id="KW-1185">Reference proteome</keyword>
<evidence type="ECO:0000313" key="3">
    <source>
        <dbReference type="Proteomes" id="UP000199167"/>
    </source>
</evidence>
<accession>A0A1I0S2F5</accession>
<evidence type="ECO:0000313" key="2">
    <source>
        <dbReference type="EMBL" id="SEW47619.1"/>
    </source>
</evidence>
<reference evidence="2 3" key="1">
    <citation type="submission" date="2016-10" db="EMBL/GenBank/DDBJ databases">
        <authorList>
            <person name="de Groot N.N."/>
        </authorList>
    </citation>
    <scope>NUCLEOTIDE SEQUENCE [LARGE SCALE GENOMIC DNA]</scope>
    <source>
        <strain evidence="2 3">DSM 17925</strain>
    </source>
</reference>
<dbReference type="Proteomes" id="UP000199167">
    <property type="component" value="Unassembled WGS sequence"/>
</dbReference>
<evidence type="ECO:0000256" key="1">
    <source>
        <dbReference type="SAM" id="Phobius"/>
    </source>
</evidence>
<dbReference type="EMBL" id="FOIZ01000004">
    <property type="protein sequence ID" value="SEW47619.1"/>
    <property type="molecule type" value="Genomic_DNA"/>
</dbReference>
<protein>
    <submittedName>
        <fullName evidence="2">Uncharacterized protein</fullName>
    </submittedName>
</protein>
<proteinExistence type="predicted"/>
<sequence>MVLEYRQEATLAGRLVSFMAVPFMMLIAGALIGVFGLFSREAYDLVASIFGGDMARLKEFLVFLLLLTISVGFSSILIIAGLYVSLVRRDYVVEIHPDRRTVNIYFQRALLWHHSSSSSYRFDEIEAIELRYDDEGNEIRLRLPDRKFALKLLREYSRPVAEKKLSQLKEMGLPAK</sequence>
<dbReference type="AlphaFoldDB" id="A0A1I0S2F5"/>
<keyword evidence="1" id="KW-0812">Transmembrane</keyword>
<dbReference type="OrthoDB" id="7857403at2"/>
<gene>
    <name evidence="2" type="ORF">SAMN04488515_3639</name>
</gene>
<dbReference type="RefSeq" id="WP_089997353.1">
    <property type="nucleotide sequence ID" value="NZ_FOIZ01000004.1"/>
</dbReference>
<feature type="transmembrane region" description="Helical" evidence="1">
    <location>
        <begin position="15"/>
        <end position="39"/>
    </location>
</feature>